<protein>
    <submittedName>
        <fullName evidence="2">Uncharacterized protein</fullName>
    </submittedName>
</protein>
<accession>A0A2S8F1N8</accession>
<feature type="transmembrane region" description="Helical" evidence="1">
    <location>
        <begin position="84"/>
        <end position="107"/>
    </location>
</feature>
<evidence type="ECO:0000256" key="1">
    <source>
        <dbReference type="SAM" id="Phobius"/>
    </source>
</evidence>
<feature type="transmembrane region" description="Helical" evidence="1">
    <location>
        <begin position="28"/>
        <end position="50"/>
    </location>
</feature>
<organism evidence="2 3">
    <name type="scientific">Blastopirellula marina</name>
    <dbReference type="NCBI Taxonomy" id="124"/>
    <lineage>
        <taxon>Bacteria</taxon>
        <taxon>Pseudomonadati</taxon>
        <taxon>Planctomycetota</taxon>
        <taxon>Planctomycetia</taxon>
        <taxon>Pirellulales</taxon>
        <taxon>Pirellulaceae</taxon>
        <taxon>Blastopirellula</taxon>
    </lineage>
</organism>
<evidence type="ECO:0000313" key="3">
    <source>
        <dbReference type="Proteomes" id="UP000240009"/>
    </source>
</evidence>
<keyword evidence="1" id="KW-1133">Transmembrane helix</keyword>
<keyword evidence="1" id="KW-0472">Membrane</keyword>
<dbReference type="AlphaFoldDB" id="A0A2S8F1N8"/>
<dbReference type="EMBL" id="PUIA01000069">
    <property type="protein sequence ID" value="PQO26092.1"/>
    <property type="molecule type" value="Genomic_DNA"/>
</dbReference>
<sequence length="141" mass="15569">MVIAISLVLFAVFIVTQFDPIDRVTMACASIVCIGLAFLIIGAVTAVGNFEFTDDSPTQSFLLHLWGQAQPQRRFGEVFYSRDALYVVFEKILIAIVIPLGIILAFVRPKQTWPAILWVGGGILAILGVYLGSVIYQEINY</sequence>
<keyword evidence="1" id="KW-0812">Transmembrane</keyword>
<comment type="caution">
    <text evidence="2">The sequence shown here is derived from an EMBL/GenBank/DDBJ whole genome shotgun (WGS) entry which is preliminary data.</text>
</comment>
<dbReference type="Proteomes" id="UP000240009">
    <property type="component" value="Unassembled WGS sequence"/>
</dbReference>
<name>A0A2S8F1N8_9BACT</name>
<evidence type="ECO:0000313" key="2">
    <source>
        <dbReference type="EMBL" id="PQO26092.1"/>
    </source>
</evidence>
<proteinExistence type="predicted"/>
<reference evidence="2 3" key="1">
    <citation type="submission" date="2018-02" db="EMBL/GenBank/DDBJ databases">
        <title>Comparative genomes isolates from brazilian mangrove.</title>
        <authorList>
            <person name="Araujo J.E."/>
            <person name="Taketani R.G."/>
            <person name="Silva M.C.P."/>
            <person name="Loureco M.V."/>
            <person name="Andreote F.D."/>
        </authorList>
    </citation>
    <scope>NUCLEOTIDE SEQUENCE [LARGE SCALE GENOMIC DNA]</scope>
    <source>
        <strain evidence="2 3">HEX-2 MGV</strain>
    </source>
</reference>
<gene>
    <name evidence="2" type="ORF">C5Y96_21825</name>
</gene>
<feature type="transmembrane region" description="Helical" evidence="1">
    <location>
        <begin position="113"/>
        <end position="136"/>
    </location>
</feature>